<evidence type="ECO:0000256" key="7">
    <source>
        <dbReference type="PROSITE-ProRule" id="PRU01077"/>
    </source>
</evidence>
<evidence type="ECO:0000256" key="6">
    <source>
        <dbReference type="PROSITE-ProRule" id="PRU00192"/>
    </source>
</evidence>
<sequence length="531" mass="60449">MSRLRRSLSRSVHQLSLSRSSSLNGLIELPTSSYTTLVDKFASPANFEQLRHLVQHNNEILREVIAAFEEKAALDFHYSKMLKKISANLHKATHQAESDIDKGWTSVAEQFDVQATIHSNLGSALTDDVIQPLRSIQISEAKTIRAAAIFVEREARKLKERKDATSRTKRLLYECSKQLEKLEQANDQQQTGERNQLKKRRMEEQVKKQEESYIWETVDLEKQRRLTEGVLRKGVESLEAVERQRLAHCQTALGRYQRKIEQLGPNLQQMFDRHTNNLDVAVQATANDYIAGIHPSTAAVNHVMLTDLYAENFGEVMCGARRRAALIRVSNILDAELQRMYSQGRADTQICNTRQITLIEFIEYLYYKVNDAINSLDGGQHRGYHRLVRFQHKTKDKAGLPTTVLTIPLAGEDQSLPPPSICSGNMIYAAPVTTSPRTSDEYEEYDKISDEGFYNSSSRQTTVIDEPATHTTLCRVLYDFEPKHEDEIQVRAGECVVVEDRIGDDWLIGHVISENGVDYKTGRFPTSYVAF</sequence>
<organism evidence="10 11">
    <name type="scientific">Necator americanus</name>
    <name type="common">Human hookworm</name>
    <dbReference type="NCBI Taxonomy" id="51031"/>
    <lineage>
        <taxon>Eukaryota</taxon>
        <taxon>Metazoa</taxon>
        <taxon>Ecdysozoa</taxon>
        <taxon>Nematoda</taxon>
        <taxon>Chromadorea</taxon>
        <taxon>Rhabditida</taxon>
        <taxon>Rhabditina</taxon>
        <taxon>Rhabditomorpha</taxon>
        <taxon>Strongyloidea</taxon>
        <taxon>Ancylostomatidae</taxon>
        <taxon>Bunostominae</taxon>
        <taxon>Necator</taxon>
    </lineage>
</organism>
<evidence type="ECO:0000313" key="10">
    <source>
        <dbReference type="EMBL" id="KAK6745755.1"/>
    </source>
</evidence>
<dbReference type="Pfam" id="PF14604">
    <property type="entry name" value="SH3_9"/>
    <property type="match status" value="1"/>
</dbReference>
<evidence type="ECO:0000256" key="4">
    <source>
        <dbReference type="ARBA" id="ARBA00022553"/>
    </source>
</evidence>
<gene>
    <name evidence="10" type="primary">Necator_chrIII.g12853</name>
    <name evidence="10" type="ORF">RB195_012086</name>
</gene>
<keyword evidence="3" id="KW-0963">Cytoplasm</keyword>
<dbReference type="Pfam" id="PF00611">
    <property type="entry name" value="FCH"/>
    <property type="match status" value="1"/>
</dbReference>
<keyword evidence="7" id="KW-0175">Coiled coil</keyword>
<dbReference type="SUPFAM" id="SSF103657">
    <property type="entry name" value="BAR/IMD domain-like"/>
    <property type="match status" value="1"/>
</dbReference>
<dbReference type="Gene3D" id="1.20.1270.60">
    <property type="entry name" value="Arfaptin homology (AH) domain/BAR domain"/>
    <property type="match status" value="1"/>
</dbReference>
<evidence type="ECO:0000256" key="1">
    <source>
        <dbReference type="ARBA" id="ARBA00004245"/>
    </source>
</evidence>
<reference evidence="10 11" key="1">
    <citation type="submission" date="2023-08" db="EMBL/GenBank/DDBJ databases">
        <title>A Necator americanus chromosomal reference genome.</title>
        <authorList>
            <person name="Ilik V."/>
            <person name="Petrzelkova K.J."/>
            <person name="Pardy F."/>
            <person name="Fuh T."/>
            <person name="Niatou-Singa F.S."/>
            <person name="Gouil Q."/>
            <person name="Baker L."/>
            <person name="Ritchie M.E."/>
            <person name="Jex A.R."/>
            <person name="Gazzola D."/>
            <person name="Li H."/>
            <person name="Toshio Fujiwara R."/>
            <person name="Zhan B."/>
            <person name="Aroian R.V."/>
            <person name="Pafco B."/>
            <person name="Schwarz E.M."/>
        </authorList>
    </citation>
    <scope>NUCLEOTIDE SEQUENCE [LARGE SCALE GENOMIC DNA]</scope>
    <source>
        <strain evidence="10 11">Aroian</strain>
        <tissue evidence="10">Whole animal</tissue>
    </source>
</reference>
<evidence type="ECO:0000256" key="5">
    <source>
        <dbReference type="ARBA" id="ARBA00023212"/>
    </source>
</evidence>
<dbReference type="Gene3D" id="2.30.30.40">
    <property type="entry name" value="SH3 Domains"/>
    <property type="match status" value="1"/>
</dbReference>
<evidence type="ECO:0000256" key="2">
    <source>
        <dbReference type="ARBA" id="ARBA00022443"/>
    </source>
</evidence>
<dbReference type="InterPro" id="IPR027267">
    <property type="entry name" value="AH/BAR_dom_sf"/>
</dbReference>
<dbReference type="PANTHER" id="PTHR23065:SF7">
    <property type="entry name" value="NOSTRIN, ISOFORM H"/>
    <property type="match status" value="1"/>
</dbReference>
<comment type="subcellular location">
    <subcellularLocation>
        <location evidence="1">Cytoplasm</location>
        <location evidence="1">Cytoskeleton</location>
    </subcellularLocation>
</comment>
<dbReference type="SUPFAM" id="SSF50044">
    <property type="entry name" value="SH3-domain"/>
    <property type="match status" value="1"/>
</dbReference>
<dbReference type="Proteomes" id="UP001303046">
    <property type="component" value="Unassembled WGS sequence"/>
</dbReference>
<evidence type="ECO:0008006" key="12">
    <source>
        <dbReference type="Google" id="ProtNLM"/>
    </source>
</evidence>
<proteinExistence type="predicted"/>
<dbReference type="InterPro" id="IPR001452">
    <property type="entry name" value="SH3_domain"/>
</dbReference>
<dbReference type="SMART" id="SM00055">
    <property type="entry name" value="FCH"/>
    <property type="match status" value="1"/>
</dbReference>
<evidence type="ECO:0000313" key="11">
    <source>
        <dbReference type="Proteomes" id="UP001303046"/>
    </source>
</evidence>
<dbReference type="InterPro" id="IPR036028">
    <property type="entry name" value="SH3-like_dom_sf"/>
</dbReference>
<evidence type="ECO:0000259" key="8">
    <source>
        <dbReference type="PROSITE" id="PS50002"/>
    </source>
</evidence>
<keyword evidence="4" id="KW-0597">Phosphoprotein</keyword>
<dbReference type="InterPro" id="IPR001060">
    <property type="entry name" value="FCH_dom"/>
</dbReference>
<dbReference type="PROSITE" id="PS50002">
    <property type="entry name" value="SH3"/>
    <property type="match status" value="1"/>
</dbReference>
<feature type="domain" description="SH3" evidence="8">
    <location>
        <begin position="469"/>
        <end position="531"/>
    </location>
</feature>
<dbReference type="InterPro" id="IPR031160">
    <property type="entry name" value="F_BAR_dom"/>
</dbReference>
<feature type="domain" description="F-BAR" evidence="9">
    <location>
        <begin position="32"/>
        <end position="286"/>
    </location>
</feature>
<name>A0ABR1D7E2_NECAM</name>
<comment type="caution">
    <text evidence="10">The sequence shown here is derived from an EMBL/GenBank/DDBJ whole genome shotgun (WGS) entry which is preliminary data.</text>
</comment>
<dbReference type="CDD" id="cd00174">
    <property type="entry name" value="SH3"/>
    <property type="match status" value="1"/>
</dbReference>
<keyword evidence="5" id="KW-0206">Cytoskeleton</keyword>
<evidence type="ECO:0000256" key="3">
    <source>
        <dbReference type="ARBA" id="ARBA00022490"/>
    </source>
</evidence>
<protein>
    <recommendedName>
        <fullName evidence="12">SH3 domain protein</fullName>
    </recommendedName>
</protein>
<dbReference type="PROSITE" id="PS51741">
    <property type="entry name" value="F_BAR"/>
    <property type="match status" value="1"/>
</dbReference>
<evidence type="ECO:0000259" key="9">
    <source>
        <dbReference type="PROSITE" id="PS51741"/>
    </source>
</evidence>
<dbReference type="SMART" id="SM00326">
    <property type="entry name" value="SH3"/>
    <property type="match status" value="1"/>
</dbReference>
<keyword evidence="11" id="KW-1185">Reference proteome</keyword>
<dbReference type="EMBL" id="JAVFWL010000003">
    <property type="protein sequence ID" value="KAK6745755.1"/>
    <property type="molecule type" value="Genomic_DNA"/>
</dbReference>
<accession>A0ABR1D7E2</accession>
<keyword evidence="2 6" id="KW-0728">SH3 domain</keyword>
<dbReference type="PANTHER" id="PTHR23065">
    <property type="entry name" value="PROLINE-SERINE-THREONINE PHOSPHATASE INTERACTING PROTEIN 1"/>
    <property type="match status" value="1"/>
</dbReference>